<feature type="transmembrane region" description="Helical" evidence="1">
    <location>
        <begin position="162"/>
        <end position="182"/>
    </location>
</feature>
<accession>A0A6C0HKJ5</accession>
<proteinExistence type="predicted"/>
<keyword evidence="1" id="KW-0812">Transmembrane</keyword>
<name>A0A6C0HKJ5_9ZZZZ</name>
<protein>
    <submittedName>
        <fullName evidence="2">Uncharacterized protein</fullName>
    </submittedName>
</protein>
<reference evidence="2" key="1">
    <citation type="journal article" date="2020" name="Nature">
        <title>Giant virus diversity and host interactions through global metagenomics.</title>
        <authorList>
            <person name="Schulz F."/>
            <person name="Roux S."/>
            <person name="Paez-Espino D."/>
            <person name="Jungbluth S."/>
            <person name="Walsh D.A."/>
            <person name="Denef V.J."/>
            <person name="McMahon K.D."/>
            <person name="Konstantinidis K.T."/>
            <person name="Eloe-Fadrosh E.A."/>
            <person name="Kyrpides N.C."/>
            <person name="Woyke T."/>
        </authorList>
    </citation>
    <scope>NUCLEOTIDE SEQUENCE</scope>
    <source>
        <strain evidence="2">GVMAG-M-3300023184-135</strain>
    </source>
</reference>
<sequence length="220" mass="24401">MTTPAADSNELQKAHEYYLAAAANRDKDPDTYQGARIRYMALKNGPGWLQQEKQRVNDNKLQPTIDKYRQEFKTLDSQASAQRGLVDSIAGVRDKQADLVGKTSDRFQYLDTLLKEKEAKMSAYDRFVELTTPSAYIAQANTGQGPESAPFVTYFASFPSSFGIILDVVIAVLGLFLLLTILGKTHNMFAGWSNFQRNLYTRASMVINTTPSAAAPAATR</sequence>
<evidence type="ECO:0000256" key="1">
    <source>
        <dbReference type="SAM" id="Phobius"/>
    </source>
</evidence>
<evidence type="ECO:0000313" key="2">
    <source>
        <dbReference type="EMBL" id="QHT80890.1"/>
    </source>
</evidence>
<keyword evidence="1" id="KW-1133">Transmembrane helix</keyword>
<organism evidence="2">
    <name type="scientific">viral metagenome</name>
    <dbReference type="NCBI Taxonomy" id="1070528"/>
    <lineage>
        <taxon>unclassified sequences</taxon>
        <taxon>metagenomes</taxon>
        <taxon>organismal metagenomes</taxon>
    </lineage>
</organism>
<dbReference type="EMBL" id="MN739976">
    <property type="protein sequence ID" value="QHT80890.1"/>
    <property type="molecule type" value="Genomic_DNA"/>
</dbReference>
<dbReference type="AlphaFoldDB" id="A0A6C0HKJ5"/>
<keyword evidence="1" id="KW-0472">Membrane</keyword>